<proteinExistence type="predicted"/>
<dbReference type="EMBL" id="VSRR010001859">
    <property type="protein sequence ID" value="MPC28120.1"/>
    <property type="molecule type" value="Genomic_DNA"/>
</dbReference>
<reference evidence="1 2" key="1">
    <citation type="submission" date="2019-05" db="EMBL/GenBank/DDBJ databases">
        <title>Another draft genome of Portunus trituberculatus and its Hox gene families provides insights of decapod evolution.</title>
        <authorList>
            <person name="Jeong J.-H."/>
            <person name="Song I."/>
            <person name="Kim S."/>
            <person name="Choi T."/>
            <person name="Kim D."/>
            <person name="Ryu S."/>
            <person name="Kim W."/>
        </authorList>
    </citation>
    <scope>NUCLEOTIDE SEQUENCE [LARGE SCALE GENOMIC DNA]</scope>
    <source>
        <tissue evidence="1">Muscle</tissue>
    </source>
</reference>
<keyword evidence="2" id="KW-1185">Reference proteome</keyword>
<dbReference type="AlphaFoldDB" id="A0A5B7E2D2"/>
<comment type="caution">
    <text evidence="1">The sequence shown here is derived from an EMBL/GenBank/DDBJ whole genome shotgun (WGS) entry which is preliminary data.</text>
</comment>
<accession>A0A5B7E2D2</accession>
<name>A0A5B7E2D2_PORTR</name>
<evidence type="ECO:0000313" key="2">
    <source>
        <dbReference type="Proteomes" id="UP000324222"/>
    </source>
</evidence>
<sequence>MWSLLDTVSGQFWPRFSVGEANSTCSTTVRTVSDGSQLVKSYPEVKDKGLETSLKKSNTEAGREFQSLTKKVMNY</sequence>
<dbReference type="Proteomes" id="UP000324222">
    <property type="component" value="Unassembled WGS sequence"/>
</dbReference>
<gene>
    <name evidence="1" type="ORF">E2C01_021315</name>
</gene>
<evidence type="ECO:0000313" key="1">
    <source>
        <dbReference type="EMBL" id="MPC28120.1"/>
    </source>
</evidence>
<organism evidence="1 2">
    <name type="scientific">Portunus trituberculatus</name>
    <name type="common">Swimming crab</name>
    <name type="synonym">Neptunus trituberculatus</name>
    <dbReference type="NCBI Taxonomy" id="210409"/>
    <lineage>
        <taxon>Eukaryota</taxon>
        <taxon>Metazoa</taxon>
        <taxon>Ecdysozoa</taxon>
        <taxon>Arthropoda</taxon>
        <taxon>Crustacea</taxon>
        <taxon>Multicrustacea</taxon>
        <taxon>Malacostraca</taxon>
        <taxon>Eumalacostraca</taxon>
        <taxon>Eucarida</taxon>
        <taxon>Decapoda</taxon>
        <taxon>Pleocyemata</taxon>
        <taxon>Brachyura</taxon>
        <taxon>Eubrachyura</taxon>
        <taxon>Portunoidea</taxon>
        <taxon>Portunidae</taxon>
        <taxon>Portuninae</taxon>
        <taxon>Portunus</taxon>
    </lineage>
</organism>
<protein>
    <submittedName>
        <fullName evidence="1">Uncharacterized protein</fullName>
    </submittedName>
</protein>